<dbReference type="FunFam" id="3.30.420.10:FF:000004">
    <property type="entry name" value="DNA polymerase"/>
    <property type="match status" value="1"/>
</dbReference>
<dbReference type="PROSITE" id="PS00116">
    <property type="entry name" value="DNA_POLYMERASE_B"/>
    <property type="match status" value="1"/>
</dbReference>
<dbReference type="Proteomes" id="UP000002899">
    <property type="component" value="Chromosome IV"/>
</dbReference>
<dbReference type="InterPro" id="IPR006133">
    <property type="entry name" value="DNA-dir_DNA_pol_B_exonuc"/>
</dbReference>
<dbReference type="GO" id="GO:0008296">
    <property type="term" value="F:3'-5'-DNA exonuclease activity"/>
    <property type="evidence" value="ECO:0007669"/>
    <property type="project" value="TreeGrafter"/>
</dbReference>
<dbReference type="InterPro" id="IPR012337">
    <property type="entry name" value="RNaseH-like_sf"/>
</dbReference>
<dbReference type="GO" id="GO:0003887">
    <property type="term" value="F:DNA-directed DNA polymerase activity"/>
    <property type="evidence" value="ECO:0007669"/>
    <property type="project" value="UniProtKB-KW"/>
</dbReference>
<keyword evidence="4 20" id="KW-0004">4Fe-4S</keyword>
<feature type="domain" description="DNA polymerase delta/zeta catalytic subunit N-terminal" evidence="24">
    <location>
        <begin position="84"/>
        <end position="158"/>
    </location>
</feature>
<dbReference type="SUPFAM" id="SSF53098">
    <property type="entry name" value="Ribonuclease H-like"/>
    <property type="match status" value="1"/>
</dbReference>
<protein>
    <recommendedName>
        <fullName evidence="20">DNA polymerase</fullName>
        <ecNumber evidence="20">2.7.7.7</ecNumber>
    </recommendedName>
</protein>
<dbReference type="InterPro" id="IPR023211">
    <property type="entry name" value="DNA_pol_palm_dom_sf"/>
</dbReference>
<dbReference type="GO" id="GO:0000166">
    <property type="term" value="F:nucleotide binding"/>
    <property type="evidence" value="ECO:0007669"/>
    <property type="project" value="InterPro"/>
</dbReference>
<evidence type="ECO:0000256" key="12">
    <source>
        <dbReference type="ARBA" id="ARBA00022833"/>
    </source>
</evidence>
<dbReference type="GO" id="GO:0051539">
    <property type="term" value="F:4 iron, 4 sulfur cluster binding"/>
    <property type="evidence" value="ECO:0007669"/>
    <property type="project" value="UniProtKB-KW"/>
</dbReference>
<dbReference type="Gene3D" id="1.10.287.690">
    <property type="entry name" value="Helix hairpin bin"/>
    <property type="match status" value="1"/>
</dbReference>
<evidence type="ECO:0000256" key="10">
    <source>
        <dbReference type="ARBA" id="ARBA00022771"/>
    </source>
</evidence>
<dbReference type="InterPro" id="IPR043502">
    <property type="entry name" value="DNA/RNA_pol_sf"/>
</dbReference>
<evidence type="ECO:0000256" key="13">
    <source>
        <dbReference type="ARBA" id="ARBA00022839"/>
    </source>
</evidence>
<keyword evidence="10 20" id="KW-0863">Zinc-finger</keyword>
<reference evidence="25 26" key="2">
    <citation type="journal article" date="2013" name="PLoS ONE">
        <title>Whole genome mapping and re-organization of the nuclear and mitochondrial genomes of Babesia microti isolates.</title>
        <authorList>
            <person name="Cornillot E."/>
            <person name="Dassouli A."/>
            <person name="Garg A."/>
            <person name="Pachikara N."/>
            <person name="Randazzo S."/>
            <person name="Depoix D."/>
            <person name="Carcy B."/>
            <person name="Delbecq S."/>
            <person name="Frutos R."/>
            <person name="Silva J.C."/>
            <person name="Sutton R."/>
            <person name="Krause P.J."/>
            <person name="Mamoun C.B."/>
        </authorList>
    </citation>
    <scope>NUCLEOTIDE SEQUENCE [LARGE SCALE GENOMIC DNA]</scope>
    <source>
        <strain evidence="25 26">RI</strain>
    </source>
</reference>
<keyword evidence="17 20" id="KW-0238">DNA-binding</keyword>
<dbReference type="InterPro" id="IPR056435">
    <property type="entry name" value="DPOD/Z_N"/>
</dbReference>
<dbReference type="AlphaFoldDB" id="A0A1N6LYB1"/>
<dbReference type="VEuPathDB" id="PiroplasmaDB:BmR1_04g09115"/>
<comment type="subcellular location">
    <subcellularLocation>
        <location evidence="2 20">Nucleus</location>
    </subcellularLocation>
</comment>
<dbReference type="GO" id="GO:0003677">
    <property type="term" value="F:DNA binding"/>
    <property type="evidence" value="ECO:0007669"/>
    <property type="project" value="UniProtKB-KW"/>
</dbReference>
<dbReference type="OrthoDB" id="2414538at2759"/>
<dbReference type="GO" id="GO:0045004">
    <property type="term" value="P:DNA replication proofreading"/>
    <property type="evidence" value="ECO:0007669"/>
    <property type="project" value="TreeGrafter"/>
</dbReference>
<comment type="cofactor">
    <cofactor evidence="1 20">
        <name>[4Fe-4S] cluster</name>
        <dbReference type="ChEBI" id="CHEBI:49883"/>
    </cofactor>
</comment>
<evidence type="ECO:0000256" key="7">
    <source>
        <dbReference type="ARBA" id="ARBA00022705"/>
    </source>
</evidence>
<evidence type="ECO:0000256" key="14">
    <source>
        <dbReference type="ARBA" id="ARBA00022932"/>
    </source>
</evidence>
<dbReference type="EMBL" id="LN871599">
    <property type="protein sequence ID" value="SIO73870.1"/>
    <property type="molecule type" value="Genomic_DNA"/>
</dbReference>
<dbReference type="Gene3D" id="3.90.1600.10">
    <property type="entry name" value="Palm domain of DNA polymerase"/>
    <property type="match status" value="1"/>
</dbReference>
<keyword evidence="13" id="KW-0269">Exonuclease</keyword>
<dbReference type="SUPFAM" id="SSF56672">
    <property type="entry name" value="DNA/RNA polymerases"/>
    <property type="match status" value="1"/>
</dbReference>
<feature type="domain" description="C4-type zinc-finger of DNA polymerase delta" evidence="23">
    <location>
        <begin position="941"/>
        <end position="1011"/>
    </location>
</feature>
<evidence type="ECO:0000256" key="1">
    <source>
        <dbReference type="ARBA" id="ARBA00001966"/>
    </source>
</evidence>
<evidence type="ECO:0000256" key="9">
    <source>
        <dbReference type="ARBA" id="ARBA00022723"/>
    </source>
</evidence>
<evidence type="ECO:0000259" key="24">
    <source>
        <dbReference type="Pfam" id="PF24055"/>
    </source>
</evidence>
<keyword evidence="7 20" id="KW-0235">DNA replication</keyword>
<dbReference type="SMART" id="SM00486">
    <property type="entry name" value="POLBc"/>
    <property type="match status" value="1"/>
</dbReference>
<reference evidence="25 26" key="1">
    <citation type="journal article" date="2012" name="Nucleic Acids Res.">
        <title>Sequencing of the smallest Apicomplexan genome from the human pathogen Babesia microti.</title>
        <authorList>
            <person name="Cornillot E."/>
            <person name="Hadj-Kaddour K."/>
            <person name="Dassouli A."/>
            <person name="Noel B."/>
            <person name="Ranwez V."/>
            <person name="Vacherie B."/>
            <person name="Augagneur Y."/>
            <person name="Bres V."/>
            <person name="Duclos A."/>
            <person name="Randazzo S."/>
            <person name="Carcy B."/>
            <person name="Debierre-Grockiego F."/>
            <person name="Delbecq S."/>
            <person name="Moubri-Menage K."/>
            <person name="Shams-Eldin H."/>
            <person name="Usmani-Brown S."/>
            <person name="Bringaud F."/>
            <person name="Wincker P."/>
            <person name="Vivares C.P."/>
            <person name="Schwarz R.T."/>
            <person name="Schetters T.P."/>
            <person name="Krause P.J."/>
            <person name="Gorenflot A."/>
            <person name="Berry V."/>
            <person name="Barbe V."/>
            <person name="Ben Mamoun C."/>
        </authorList>
    </citation>
    <scope>NUCLEOTIDE SEQUENCE [LARGE SCALE GENOMIC DNA]</scope>
    <source>
        <strain evidence="25 26">RI</strain>
    </source>
</reference>
<feature type="domain" description="DNA-directed DNA polymerase family B multifunctional" evidence="21">
    <location>
        <begin position="477"/>
        <end position="905"/>
    </location>
</feature>
<dbReference type="NCBIfam" id="TIGR00592">
    <property type="entry name" value="pol2"/>
    <property type="match status" value="1"/>
</dbReference>
<comment type="similarity">
    <text evidence="3 20">Belongs to the DNA polymerase type-B family.</text>
</comment>
<dbReference type="Pfam" id="PF00136">
    <property type="entry name" value="DNA_pol_B"/>
    <property type="match status" value="1"/>
</dbReference>
<dbReference type="InterPro" id="IPR006172">
    <property type="entry name" value="DNA-dir_DNA_pol_B"/>
</dbReference>
<keyword evidence="12 20" id="KW-0862">Zinc</keyword>
<keyword evidence="11" id="KW-0378">Hydrolase</keyword>
<reference evidence="25 26" key="3">
    <citation type="journal article" date="2016" name="Sci. Rep.">
        <title>Genome-wide diversity and gene expression profiling of Babesia microti isolates identify polymorphic genes that mediate host-pathogen interactions.</title>
        <authorList>
            <person name="Silva J.C."/>
            <person name="Cornillot E."/>
            <person name="McCracken C."/>
            <person name="Usmani-Brown S."/>
            <person name="Dwivedi A."/>
            <person name="Ifeonu O.O."/>
            <person name="Crabtree J."/>
            <person name="Gotia H.T."/>
            <person name="Virji A.Z."/>
            <person name="Reynes C."/>
            <person name="Colinge J."/>
            <person name="Kumar V."/>
            <person name="Lawres L."/>
            <person name="Pazzi J.E."/>
            <person name="Pablo J.V."/>
            <person name="Hung C."/>
            <person name="Brancato J."/>
            <person name="Kumari P."/>
            <person name="Orvis J."/>
            <person name="Tretina K."/>
            <person name="Chibucos M."/>
            <person name="Ott S."/>
            <person name="Sadzewicz L."/>
            <person name="Sengamalay N."/>
            <person name="Shetty A.C."/>
            <person name="Su Q."/>
            <person name="Tallon L."/>
            <person name="Fraser C.M."/>
            <person name="Frutos R."/>
            <person name="Molina D.M."/>
            <person name="Krause P.J."/>
            <person name="Ben Mamoun C."/>
        </authorList>
    </citation>
    <scope>NUCLEOTIDE SEQUENCE [LARGE SCALE GENOMIC DNA]</scope>
    <source>
        <strain evidence="25 26">RI</strain>
    </source>
</reference>
<evidence type="ECO:0000313" key="25">
    <source>
        <dbReference type="EMBL" id="SIO73870.1"/>
    </source>
</evidence>
<evidence type="ECO:0000256" key="4">
    <source>
        <dbReference type="ARBA" id="ARBA00022485"/>
    </source>
</evidence>
<dbReference type="EC" id="2.7.7.7" evidence="20"/>
<evidence type="ECO:0000256" key="2">
    <source>
        <dbReference type="ARBA" id="ARBA00004123"/>
    </source>
</evidence>
<keyword evidence="6 20" id="KW-0548">Nucleotidyltransferase</keyword>
<sequence>MQAHQKWSNSLQHVLRPNETHVFQIDADYTTQLVPLEQIQERNVCYSKFNDTSNNLMMLTEISIVRIYGVMKDHSSILLNIYNFWPYFYIKMPPNFIPHHIEKLTILLNEYLKSQHFKKSRLFVVKIEIVKKQSLMFYSPDNSIDFLKITVALPRMVSTLRTFIENGISIKGNIQRMVFEANLPYVMRFLLDCSIFGGCWLKVSDYTIIPKHQQSSHCSLEIDLDYNSVIALDVSGEWISLGAIRILSFDIECIKREGNGFPSAQEDPVIAISSIIETVGFPDKKWSFIFTIGECAPISGTCIFSFVNETDMLLAWSQFFRAVDPDLITGYNIVNFDIPYLIERAMSLNLDEFCYLGRIKNIPTTVKSGVKSNRQLGLYENKDINIEGRIIFDVHDLIRREYSLKSYSLNYVSFEFLKELKDDVHYSIMKSLHYGTNEERRRLANYCLKDSLLPLKLIDKLLLLINYVEMARVTGTPIKFLITRGQQIKVTMQILRQCKVMNLVMPCIKSNGQEANYEGAMVMEPIKGYHKVPIAVLDYQSLYPSLMIAHNICYSTLIRSEDLHKYDEKDFTRVPDNEGICFIKPHIKGLLPIVVDNLLTARAKAKHEMKMCEDPFTKNVLNGRQYALKITANSVYGYTGASSGGWLPSVQLATAITSFGRQLIGKTAMTIERMYTVANGYSADAKVVYGDTDSVMINFGVGTVEEAMKLGTEAANKISSEEIKPIKLVFEKVYFPFLLLTKKRYAGLLYSNSDKYDKIDCKGIESVRRDFCMLVQQMTERVLHLLLIDINLQGAIDFTKQKIKDLLTNEIDISLLVVTKSLGKQDYEARLPHVELAKKMKAREPTNAPGVGDRISYIITKGTKGQPQFDRAEDPLYVVENDLPIDTGHYLESIKSTIMKFFEVIMPNPESLFSGDHTRIITESTVTTGALSKFMTKSYRCMSCSSIIQTPPLCKYCAESEQSKLVLEQINSLRVKEEAFASMWSECQRCQQSLHNVVKCSNSDCPIFYRRAKVRKDLINIQNKINSLKIAYE</sequence>
<keyword evidence="18 20" id="KW-0539">Nucleus</keyword>
<dbReference type="GO" id="GO:0008270">
    <property type="term" value="F:zinc ion binding"/>
    <property type="evidence" value="ECO:0007669"/>
    <property type="project" value="UniProtKB-KW"/>
</dbReference>
<dbReference type="KEGG" id="bmic:BmR1_04g09115"/>
<name>A0A1N6LYB1_BABMR</name>
<keyword evidence="9 20" id="KW-0479">Metal-binding</keyword>
<dbReference type="Pfam" id="PF24055">
    <property type="entry name" value="POL3_N"/>
    <property type="match status" value="1"/>
</dbReference>
<accession>A0A1N6LYB1</accession>
<dbReference type="GO" id="GO:0043625">
    <property type="term" value="C:delta DNA polymerase complex"/>
    <property type="evidence" value="ECO:0007669"/>
    <property type="project" value="TreeGrafter"/>
</dbReference>
<evidence type="ECO:0000256" key="19">
    <source>
        <dbReference type="ARBA" id="ARBA00049244"/>
    </source>
</evidence>
<dbReference type="InterPro" id="IPR042087">
    <property type="entry name" value="DNA_pol_B_thumb"/>
</dbReference>
<dbReference type="GeneID" id="24426453"/>
<dbReference type="InterPro" id="IPR050240">
    <property type="entry name" value="DNA_pol_type-B"/>
</dbReference>
<evidence type="ECO:0000259" key="23">
    <source>
        <dbReference type="Pfam" id="PF14260"/>
    </source>
</evidence>
<evidence type="ECO:0000256" key="20">
    <source>
        <dbReference type="RuleBase" id="RU000442"/>
    </source>
</evidence>
<dbReference type="PRINTS" id="PR00106">
    <property type="entry name" value="DNAPOLB"/>
</dbReference>
<evidence type="ECO:0000256" key="17">
    <source>
        <dbReference type="ARBA" id="ARBA00023125"/>
    </source>
</evidence>
<proteinExistence type="inferred from homology"/>
<feature type="domain" description="DNA-directed DNA polymerase family B exonuclease" evidence="22">
    <location>
        <begin position="178"/>
        <end position="412"/>
    </location>
</feature>
<dbReference type="InterPro" id="IPR036397">
    <property type="entry name" value="RNaseH_sf"/>
</dbReference>
<comment type="catalytic activity">
    <reaction evidence="19 20">
        <text>DNA(n) + a 2'-deoxyribonucleoside 5'-triphosphate = DNA(n+1) + diphosphate</text>
        <dbReference type="Rhea" id="RHEA:22508"/>
        <dbReference type="Rhea" id="RHEA-COMP:17339"/>
        <dbReference type="Rhea" id="RHEA-COMP:17340"/>
        <dbReference type="ChEBI" id="CHEBI:33019"/>
        <dbReference type="ChEBI" id="CHEBI:61560"/>
        <dbReference type="ChEBI" id="CHEBI:173112"/>
        <dbReference type="EC" id="2.7.7.7"/>
    </reaction>
</comment>
<evidence type="ECO:0000256" key="8">
    <source>
        <dbReference type="ARBA" id="ARBA00022722"/>
    </source>
</evidence>
<dbReference type="Pfam" id="PF03104">
    <property type="entry name" value="DNA_pol_B_exo1"/>
    <property type="match status" value="1"/>
</dbReference>
<evidence type="ECO:0000256" key="18">
    <source>
        <dbReference type="ARBA" id="ARBA00023242"/>
    </source>
</evidence>
<evidence type="ECO:0000256" key="5">
    <source>
        <dbReference type="ARBA" id="ARBA00022679"/>
    </source>
</evidence>
<evidence type="ECO:0000256" key="15">
    <source>
        <dbReference type="ARBA" id="ARBA00023004"/>
    </source>
</evidence>
<evidence type="ECO:0000313" key="26">
    <source>
        <dbReference type="Proteomes" id="UP000002899"/>
    </source>
</evidence>
<evidence type="ECO:0000256" key="6">
    <source>
        <dbReference type="ARBA" id="ARBA00022695"/>
    </source>
</evidence>
<dbReference type="InterPro" id="IPR017964">
    <property type="entry name" value="DNA-dir_DNA_pol_B_CS"/>
</dbReference>
<evidence type="ECO:0000256" key="3">
    <source>
        <dbReference type="ARBA" id="ARBA00005755"/>
    </source>
</evidence>
<keyword evidence="16 20" id="KW-0411">Iron-sulfur</keyword>
<organism evidence="25 26">
    <name type="scientific">Babesia microti (strain RI)</name>
    <dbReference type="NCBI Taxonomy" id="1133968"/>
    <lineage>
        <taxon>Eukaryota</taxon>
        <taxon>Sar</taxon>
        <taxon>Alveolata</taxon>
        <taxon>Apicomplexa</taxon>
        <taxon>Aconoidasida</taxon>
        <taxon>Piroplasmida</taxon>
        <taxon>Babesiidae</taxon>
        <taxon>Babesia</taxon>
    </lineage>
</organism>
<dbReference type="GO" id="GO:0006297">
    <property type="term" value="P:nucleotide-excision repair, DNA gap filling"/>
    <property type="evidence" value="ECO:0007669"/>
    <property type="project" value="TreeGrafter"/>
</dbReference>
<gene>
    <name evidence="25" type="ORF">BmR1_04g09115</name>
</gene>
<dbReference type="Gene3D" id="1.10.132.60">
    <property type="entry name" value="DNA polymerase family B, C-terminal domain"/>
    <property type="match status" value="1"/>
</dbReference>
<keyword evidence="14 20" id="KW-0239">DNA-directed DNA polymerase</keyword>
<dbReference type="PANTHER" id="PTHR10322">
    <property type="entry name" value="DNA POLYMERASE CATALYTIC SUBUNIT"/>
    <property type="match status" value="1"/>
</dbReference>
<dbReference type="RefSeq" id="XP_021337922.1">
    <property type="nucleotide sequence ID" value="XM_021482755.1"/>
</dbReference>
<evidence type="ECO:0000256" key="16">
    <source>
        <dbReference type="ARBA" id="ARBA00023014"/>
    </source>
</evidence>
<keyword evidence="5 20" id="KW-0808">Transferase</keyword>
<dbReference type="PANTHER" id="PTHR10322:SF23">
    <property type="entry name" value="DNA POLYMERASE DELTA CATALYTIC SUBUNIT"/>
    <property type="match status" value="1"/>
</dbReference>
<evidence type="ECO:0000256" key="11">
    <source>
        <dbReference type="ARBA" id="ARBA00022801"/>
    </source>
</evidence>
<dbReference type="Pfam" id="PF14260">
    <property type="entry name" value="zf-C4pol"/>
    <property type="match status" value="1"/>
</dbReference>
<dbReference type="InterPro" id="IPR025687">
    <property type="entry name" value="Znf-C4pol"/>
</dbReference>
<keyword evidence="8" id="KW-0540">Nuclease</keyword>
<dbReference type="Gene3D" id="3.30.342.10">
    <property type="entry name" value="DNA Polymerase, chain B, domain 1"/>
    <property type="match status" value="1"/>
</dbReference>
<dbReference type="Gene3D" id="3.30.420.10">
    <property type="entry name" value="Ribonuclease H-like superfamily/Ribonuclease H"/>
    <property type="match status" value="1"/>
</dbReference>
<evidence type="ECO:0000259" key="22">
    <source>
        <dbReference type="Pfam" id="PF03104"/>
    </source>
</evidence>
<keyword evidence="26" id="KW-1185">Reference proteome</keyword>
<evidence type="ECO:0000259" key="21">
    <source>
        <dbReference type="Pfam" id="PF00136"/>
    </source>
</evidence>
<dbReference type="InterPro" id="IPR006134">
    <property type="entry name" value="DNA-dir_DNA_pol_B_multi_dom"/>
</dbReference>
<keyword evidence="15 20" id="KW-0408">Iron</keyword>
<dbReference type="GO" id="GO:0006287">
    <property type="term" value="P:base-excision repair, gap-filling"/>
    <property type="evidence" value="ECO:0007669"/>
    <property type="project" value="TreeGrafter"/>
</dbReference>